<dbReference type="PROSITE" id="PS00070">
    <property type="entry name" value="ALDEHYDE_DEHYDR_CYS"/>
    <property type="match status" value="1"/>
</dbReference>
<evidence type="ECO:0000256" key="1">
    <source>
        <dbReference type="ARBA" id="ARBA00009986"/>
    </source>
</evidence>
<evidence type="ECO:0000259" key="7">
    <source>
        <dbReference type="Pfam" id="PF00171"/>
    </source>
</evidence>
<evidence type="ECO:0000256" key="3">
    <source>
        <dbReference type="ARBA" id="ARBA00024226"/>
    </source>
</evidence>
<dbReference type="Proteomes" id="UP001652445">
    <property type="component" value="Unassembled WGS sequence"/>
</dbReference>
<dbReference type="PANTHER" id="PTHR42804">
    <property type="entry name" value="ALDEHYDE DEHYDROGENASE"/>
    <property type="match status" value="1"/>
</dbReference>
<dbReference type="Pfam" id="PF00171">
    <property type="entry name" value="Aldedh"/>
    <property type="match status" value="1"/>
</dbReference>
<dbReference type="EMBL" id="JAOQIO010000125">
    <property type="protein sequence ID" value="MCU6798169.1"/>
    <property type="molecule type" value="Genomic_DNA"/>
</dbReference>
<organism evidence="8 9">
    <name type="scientific">Paenibacillus baimaensis</name>
    <dbReference type="NCBI Taxonomy" id="2982185"/>
    <lineage>
        <taxon>Bacteria</taxon>
        <taxon>Bacillati</taxon>
        <taxon>Bacillota</taxon>
        <taxon>Bacilli</taxon>
        <taxon>Bacillales</taxon>
        <taxon>Paenibacillaceae</taxon>
        <taxon>Paenibacillus</taxon>
    </lineage>
</organism>
<dbReference type="PROSITE" id="PS00687">
    <property type="entry name" value="ALDEHYDE_DEHYDR_GLU"/>
    <property type="match status" value="1"/>
</dbReference>
<comment type="similarity">
    <text evidence="1 6">Belongs to the aldehyde dehydrogenase family.</text>
</comment>
<dbReference type="Gene3D" id="3.40.605.10">
    <property type="entry name" value="Aldehyde Dehydrogenase, Chain A, domain 1"/>
    <property type="match status" value="1"/>
</dbReference>
<dbReference type="InterPro" id="IPR029510">
    <property type="entry name" value="Ald_DH_CS_GLU"/>
</dbReference>
<dbReference type="CDD" id="cd07138">
    <property type="entry name" value="ALDH_CddD_SSP0762"/>
    <property type="match status" value="1"/>
</dbReference>
<protein>
    <recommendedName>
        <fullName evidence="3">aldehyde dehydrogenase (NAD(+))</fullName>
        <ecNumber evidence="3">1.2.1.3</ecNumber>
    </recommendedName>
</protein>
<keyword evidence="2 6" id="KW-0560">Oxidoreductase</keyword>
<accession>A0ABT2UU31</accession>
<evidence type="ECO:0000313" key="8">
    <source>
        <dbReference type="EMBL" id="MCU6798169.1"/>
    </source>
</evidence>
<feature type="active site" evidence="5">
    <location>
        <position position="244"/>
    </location>
</feature>
<evidence type="ECO:0000313" key="9">
    <source>
        <dbReference type="Proteomes" id="UP001652445"/>
    </source>
</evidence>
<reference evidence="8 9" key="1">
    <citation type="submission" date="2022-09" db="EMBL/GenBank/DDBJ databases">
        <authorList>
            <person name="Han X.L."/>
            <person name="Wang Q."/>
            <person name="Lu T."/>
        </authorList>
    </citation>
    <scope>NUCLEOTIDE SEQUENCE [LARGE SCALE GENOMIC DNA]</scope>
    <source>
        <strain evidence="8 9">WQ 127069</strain>
    </source>
</reference>
<dbReference type="EC" id="1.2.1.3" evidence="3"/>
<dbReference type="RefSeq" id="WP_262688843.1">
    <property type="nucleotide sequence ID" value="NZ_JAOQIO010000125.1"/>
</dbReference>
<dbReference type="InterPro" id="IPR016162">
    <property type="entry name" value="Ald_DH_N"/>
</dbReference>
<sequence length="477" mass="51758">MRNIERIYVNGQFVKPYGNEVQDLINPSTKEVIGRVTLGNAEDARRAIAAAKEAFKTFSRTTVEERSQMLHRLHDAIMAYSDALMEANINEYGAPKLAAIGRVHLAAANFLDTKQALEEFEFVKYIGKAKVVSEPIGIIGIITPWNASYSQITAKLASAIAAGCPVVIKPSELSAIQTQMITECFHKANIPAGVINVVNGLGQTVGAEMTRNPDIAMISFTGSTLVGKEIRRGAVDTMKRVTLELGGKSPNIILDDADFSTAIPTAIKQCFTNNGQACVAGTRLLVPKHRLEEVKRLAKETVETMKVGNPWDEDTILGPIVTEKQYNQVQRFIKSGIEEGAELVIGGEGHPDGLQRGYFVKPTVFAHVTEDMTIAKEEIFGPVLSILTYTTEDEAIEMANNTDYGLGAYLSSSNIEKANELASRIAAGVVLINGASFEMKAPFGGFKHSGIGREYGVHGLEECLETKTITGYDSVLK</sequence>
<comment type="catalytic activity">
    <reaction evidence="4">
        <text>an aldehyde + NAD(+) + H2O = a carboxylate + NADH + 2 H(+)</text>
        <dbReference type="Rhea" id="RHEA:16185"/>
        <dbReference type="ChEBI" id="CHEBI:15377"/>
        <dbReference type="ChEBI" id="CHEBI:15378"/>
        <dbReference type="ChEBI" id="CHEBI:17478"/>
        <dbReference type="ChEBI" id="CHEBI:29067"/>
        <dbReference type="ChEBI" id="CHEBI:57540"/>
        <dbReference type="ChEBI" id="CHEBI:57945"/>
        <dbReference type="EC" id="1.2.1.3"/>
    </reaction>
</comment>
<proteinExistence type="inferred from homology"/>
<keyword evidence="9" id="KW-1185">Reference proteome</keyword>
<dbReference type="InterPro" id="IPR016160">
    <property type="entry name" value="Ald_DH_CS_CYS"/>
</dbReference>
<dbReference type="PANTHER" id="PTHR42804:SF1">
    <property type="entry name" value="ALDEHYDE DEHYDROGENASE-RELATED"/>
    <property type="match status" value="1"/>
</dbReference>
<dbReference type="InterPro" id="IPR016161">
    <property type="entry name" value="Ald_DH/histidinol_DH"/>
</dbReference>
<evidence type="ECO:0000256" key="6">
    <source>
        <dbReference type="RuleBase" id="RU003345"/>
    </source>
</evidence>
<dbReference type="SUPFAM" id="SSF53720">
    <property type="entry name" value="ALDH-like"/>
    <property type="match status" value="1"/>
</dbReference>
<evidence type="ECO:0000256" key="2">
    <source>
        <dbReference type="ARBA" id="ARBA00023002"/>
    </source>
</evidence>
<gene>
    <name evidence="8" type="ORF">OB236_39185</name>
</gene>
<dbReference type="Gene3D" id="3.40.309.10">
    <property type="entry name" value="Aldehyde Dehydrogenase, Chain A, domain 2"/>
    <property type="match status" value="1"/>
</dbReference>
<evidence type="ECO:0000256" key="4">
    <source>
        <dbReference type="ARBA" id="ARBA00049194"/>
    </source>
</evidence>
<dbReference type="InterPro" id="IPR015590">
    <property type="entry name" value="Aldehyde_DH_dom"/>
</dbReference>
<evidence type="ECO:0000256" key="5">
    <source>
        <dbReference type="PROSITE-ProRule" id="PRU10007"/>
    </source>
</evidence>
<comment type="caution">
    <text evidence="8">The sequence shown here is derived from an EMBL/GenBank/DDBJ whole genome shotgun (WGS) entry which is preliminary data.</text>
</comment>
<dbReference type="InterPro" id="IPR016163">
    <property type="entry name" value="Ald_DH_C"/>
</dbReference>
<feature type="domain" description="Aldehyde dehydrogenase" evidence="7">
    <location>
        <begin position="20"/>
        <end position="469"/>
    </location>
</feature>
<name>A0ABT2UU31_9BACL</name>